<feature type="non-terminal residue" evidence="4">
    <location>
        <position position="1"/>
    </location>
</feature>
<feature type="compositionally biased region" description="Basic and acidic residues" evidence="2">
    <location>
        <begin position="201"/>
        <end position="220"/>
    </location>
</feature>
<dbReference type="PANTHER" id="PTHR21032">
    <property type="entry name" value="G PATCH DOMAIN-CONTAINING PROTEIN 11"/>
    <property type="match status" value="1"/>
</dbReference>
<dbReference type="InterPro" id="IPR025239">
    <property type="entry name" value="DUF4187"/>
</dbReference>
<dbReference type="SMART" id="SM01173">
    <property type="entry name" value="DUF4187"/>
    <property type="match status" value="1"/>
</dbReference>
<evidence type="ECO:0000256" key="1">
    <source>
        <dbReference type="SAM" id="Coils"/>
    </source>
</evidence>
<protein>
    <submittedName>
        <fullName evidence="4">Coiled-coil domain-containing protein 75</fullName>
    </submittedName>
</protein>
<dbReference type="GO" id="GO:0003676">
    <property type="term" value="F:nucleic acid binding"/>
    <property type="evidence" value="ECO:0007669"/>
    <property type="project" value="InterPro"/>
</dbReference>
<name>A0A1D1YFU7_9ARAE</name>
<dbReference type="SMART" id="SM00443">
    <property type="entry name" value="G_patch"/>
    <property type="match status" value="1"/>
</dbReference>
<dbReference type="InterPro" id="IPR000467">
    <property type="entry name" value="G_patch_dom"/>
</dbReference>
<dbReference type="InterPro" id="IPR039249">
    <property type="entry name" value="GPATCH11"/>
</dbReference>
<feature type="compositionally biased region" description="Basic and acidic residues" evidence="2">
    <location>
        <begin position="147"/>
        <end position="167"/>
    </location>
</feature>
<feature type="compositionally biased region" description="Basic residues" evidence="2">
    <location>
        <begin position="445"/>
        <end position="454"/>
    </location>
</feature>
<reference evidence="4" key="1">
    <citation type="submission" date="2015-07" db="EMBL/GenBank/DDBJ databases">
        <title>Transcriptome Assembly of Anthurium amnicola.</title>
        <authorList>
            <person name="Suzuki J."/>
        </authorList>
    </citation>
    <scope>NUCLEOTIDE SEQUENCE</scope>
</reference>
<feature type="domain" description="G-patch" evidence="3">
    <location>
        <begin position="101"/>
        <end position="147"/>
    </location>
</feature>
<organism evidence="4">
    <name type="scientific">Anthurium amnicola</name>
    <dbReference type="NCBI Taxonomy" id="1678845"/>
    <lineage>
        <taxon>Eukaryota</taxon>
        <taxon>Viridiplantae</taxon>
        <taxon>Streptophyta</taxon>
        <taxon>Embryophyta</taxon>
        <taxon>Tracheophyta</taxon>
        <taxon>Spermatophyta</taxon>
        <taxon>Magnoliopsida</taxon>
        <taxon>Liliopsida</taxon>
        <taxon>Araceae</taxon>
        <taxon>Pothoideae</taxon>
        <taxon>Potheae</taxon>
        <taxon>Anthurium</taxon>
    </lineage>
</organism>
<evidence type="ECO:0000313" key="4">
    <source>
        <dbReference type="EMBL" id="JAT53508.1"/>
    </source>
</evidence>
<feature type="compositionally biased region" description="Basic and acidic residues" evidence="2">
    <location>
        <begin position="466"/>
        <end position="478"/>
    </location>
</feature>
<keyword evidence="1" id="KW-0175">Coiled coil</keyword>
<dbReference type="PANTHER" id="PTHR21032:SF0">
    <property type="entry name" value="G PATCH DOMAIN-CONTAINING PROTEIN 11"/>
    <property type="match status" value="1"/>
</dbReference>
<dbReference type="GO" id="GO:0000776">
    <property type="term" value="C:kinetochore"/>
    <property type="evidence" value="ECO:0007669"/>
    <property type="project" value="TreeGrafter"/>
</dbReference>
<feature type="compositionally biased region" description="Basic and acidic residues" evidence="2">
    <location>
        <begin position="74"/>
        <end position="91"/>
    </location>
</feature>
<proteinExistence type="predicted"/>
<feature type="region of interest" description="Disordered" evidence="2">
    <location>
        <begin position="199"/>
        <end position="229"/>
    </location>
</feature>
<feature type="region of interest" description="Disordered" evidence="2">
    <location>
        <begin position="118"/>
        <end position="180"/>
    </location>
</feature>
<gene>
    <name evidence="4" type="primary">ccdc75_4</name>
    <name evidence="4" type="ORF">g.75086</name>
</gene>
<accession>A0A1D1YFU7</accession>
<dbReference type="Pfam" id="PF13821">
    <property type="entry name" value="DUF4187"/>
    <property type="match status" value="1"/>
</dbReference>
<dbReference type="AlphaFoldDB" id="A0A1D1YFU7"/>
<feature type="region of interest" description="Disordered" evidence="2">
    <location>
        <begin position="26"/>
        <end position="94"/>
    </location>
</feature>
<dbReference type="PROSITE" id="PS50174">
    <property type="entry name" value="G_PATCH"/>
    <property type="match status" value="1"/>
</dbReference>
<evidence type="ECO:0000256" key="2">
    <source>
        <dbReference type="SAM" id="MobiDB-lite"/>
    </source>
</evidence>
<dbReference type="Pfam" id="PF01585">
    <property type="entry name" value="G-patch"/>
    <property type="match status" value="1"/>
</dbReference>
<feature type="compositionally biased region" description="Low complexity" evidence="2">
    <location>
        <begin position="45"/>
        <end position="55"/>
    </location>
</feature>
<dbReference type="EMBL" id="GDJX01014428">
    <property type="protein sequence ID" value="JAT53508.1"/>
    <property type="molecule type" value="Transcribed_RNA"/>
</dbReference>
<evidence type="ECO:0000259" key="3">
    <source>
        <dbReference type="PROSITE" id="PS50174"/>
    </source>
</evidence>
<sequence>QLSGIVNSLVQREENARLAAMAGTEDDVGDDYMGDLAPFLPQEVSSSSRKASSAKTPATQPSKLKRPRGVSWQEQRKIDRERRQREEDERTLAGLETAIPSTNVGFKLLRQMGYNPGAALGKDGAGRSEPVGLEIRRSRAGIGTLSPREEKVRKERDLAERKRKGEENLMQEFGSRKKTQWRSRRIMGDYKKADAALAQLENREVVEPERDGEDEEKKPDEEEEEEEITEEDLVNVLMKLRNEHRYCLYCGCQATRSEREVELETQLATAELEVNRLRGVIQGLEADLARARSRDGGASSSSPQPSILHQNEMAALQRQLEAAIARAEEAEGDAKDRADEIRDALRAERDTLVAEVAQEREMAAQDRGRVMELERRLQSSSTPTTSEHQQGALSWMSRQQLETAYEASQKEVQHLLAQRLEWARQTGFWRGRAEILEVLEKRRYGRSHGTRHVSRSQSKWSQSDESSTRGRDEGGDET</sequence>
<feature type="coiled-coil region" evidence="1">
    <location>
        <begin position="267"/>
        <end position="362"/>
    </location>
</feature>
<feature type="region of interest" description="Disordered" evidence="2">
    <location>
        <begin position="445"/>
        <end position="478"/>
    </location>
</feature>
<feature type="compositionally biased region" description="Low complexity" evidence="2">
    <location>
        <begin position="455"/>
        <end position="465"/>
    </location>
</feature>